<dbReference type="NCBIfam" id="NF011765">
    <property type="entry name" value="PRK15219.1"/>
    <property type="match status" value="1"/>
</dbReference>
<sequence length="249" mass="26501">MTSRLLTLASALFLLGCASTEAQVATYDYDPAVALTAESQAALTPMEVLQRLKDGNERFVDEQAVSRDFLDQVRQTAGGQYPMATILGCIDSRVPHEIVFDKGVGDIFSARIAGNFVNTDMLGSLEFASAVAGAKLLVVLGHTDCGAVKGACDNVELGNLTSTLANIAPAIYSVNDIEGPRTAANKDFVHAVARENVDIQVQNVVQRSPVLHELVEAGDLIVIGAMHDVATGEVEFFEDSMLTSETIGR</sequence>
<feature type="chain" id="PRO_5045567562" evidence="2">
    <location>
        <begin position="25"/>
        <end position="249"/>
    </location>
</feature>
<dbReference type="InterPro" id="IPR001765">
    <property type="entry name" value="Carbonic_anhydrase"/>
</dbReference>
<proteinExistence type="inferred from homology"/>
<gene>
    <name evidence="3" type="ORF">RM540_02210</name>
</gene>
<organism evidence="3 4">
    <name type="scientific">Rubrivirga litoralis</name>
    <dbReference type="NCBI Taxonomy" id="3075598"/>
    <lineage>
        <taxon>Bacteria</taxon>
        <taxon>Pseudomonadati</taxon>
        <taxon>Rhodothermota</taxon>
        <taxon>Rhodothermia</taxon>
        <taxon>Rhodothermales</taxon>
        <taxon>Rubricoccaceae</taxon>
        <taxon>Rubrivirga</taxon>
    </lineage>
</organism>
<name>A0ABU3BMN8_9BACT</name>
<evidence type="ECO:0000313" key="4">
    <source>
        <dbReference type="Proteomes" id="UP001267426"/>
    </source>
</evidence>
<dbReference type="PANTHER" id="PTHR11002">
    <property type="entry name" value="CARBONIC ANHYDRASE"/>
    <property type="match status" value="1"/>
</dbReference>
<protein>
    <submittedName>
        <fullName evidence="3">Carbonic anhydrase family protein</fullName>
    </submittedName>
</protein>
<dbReference type="CDD" id="cd03378">
    <property type="entry name" value="beta_CA_cladeC"/>
    <property type="match status" value="1"/>
</dbReference>
<dbReference type="SUPFAM" id="SSF53056">
    <property type="entry name" value="beta-carbonic anhydrase, cab"/>
    <property type="match status" value="1"/>
</dbReference>
<dbReference type="InterPro" id="IPR036874">
    <property type="entry name" value="Carbonic_anhydrase_sf"/>
</dbReference>
<comment type="similarity">
    <text evidence="1">Belongs to the beta-class carbonic anhydrase family.</text>
</comment>
<evidence type="ECO:0000256" key="1">
    <source>
        <dbReference type="ARBA" id="ARBA00006217"/>
    </source>
</evidence>
<keyword evidence="2" id="KW-0732">Signal</keyword>
<dbReference type="Pfam" id="PF00484">
    <property type="entry name" value="Pro_CA"/>
    <property type="match status" value="1"/>
</dbReference>
<keyword evidence="4" id="KW-1185">Reference proteome</keyword>
<evidence type="ECO:0000256" key="2">
    <source>
        <dbReference type="SAM" id="SignalP"/>
    </source>
</evidence>
<reference evidence="3 4" key="1">
    <citation type="submission" date="2023-09" db="EMBL/GenBank/DDBJ databases">
        <authorList>
            <person name="Rey-Velasco X."/>
        </authorList>
    </citation>
    <scope>NUCLEOTIDE SEQUENCE [LARGE SCALE GENOMIC DNA]</scope>
    <source>
        <strain evidence="3 4">F394</strain>
    </source>
</reference>
<feature type="signal peptide" evidence="2">
    <location>
        <begin position="1"/>
        <end position="24"/>
    </location>
</feature>
<dbReference type="SMART" id="SM00947">
    <property type="entry name" value="Pro_CA"/>
    <property type="match status" value="1"/>
</dbReference>
<dbReference type="RefSeq" id="WP_311661737.1">
    <property type="nucleotide sequence ID" value="NZ_JAVRHT010000003.1"/>
</dbReference>
<dbReference type="PANTHER" id="PTHR11002:SF79">
    <property type="entry name" value="CARBONIC ANHYDRASE 2"/>
    <property type="match status" value="1"/>
</dbReference>
<evidence type="ECO:0000313" key="3">
    <source>
        <dbReference type="EMBL" id="MDT0630549.1"/>
    </source>
</evidence>
<comment type="caution">
    <text evidence="3">The sequence shown here is derived from an EMBL/GenBank/DDBJ whole genome shotgun (WGS) entry which is preliminary data.</text>
</comment>
<dbReference type="PROSITE" id="PS51257">
    <property type="entry name" value="PROKAR_LIPOPROTEIN"/>
    <property type="match status" value="1"/>
</dbReference>
<accession>A0ABU3BMN8</accession>
<dbReference type="Gene3D" id="3.40.1050.10">
    <property type="entry name" value="Carbonic anhydrase"/>
    <property type="match status" value="1"/>
</dbReference>
<dbReference type="Proteomes" id="UP001267426">
    <property type="component" value="Unassembled WGS sequence"/>
</dbReference>
<dbReference type="EMBL" id="JAVRHT010000003">
    <property type="protein sequence ID" value="MDT0630549.1"/>
    <property type="molecule type" value="Genomic_DNA"/>
</dbReference>